<reference evidence="1" key="1">
    <citation type="journal article" date="2015" name="Genome Biol. Evol.">
        <title>Organellar Genomes of White Spruce (Picea glauca): Assembly and Annotation.</title>
        <authorList>
            <person name="Jackman S.D."/>
            <person name="Warren R.L."/>
            <person name="Gibb E.A."/>
            <person name="Vandervalk B.P."/>
            <person name="Mohamadi H."/>
            <person name="Chu J."/>
            <person name="Raymond A."/>
            <person name="Pleasance S."/>
            <person name="Coope R."/>
            <person name="Wildung M.R."/>
            <person name="Ritland C.E."/>
            <person name="Bousquet J."/>
            <person name="Jones S.J."/>
            <person name="Bohlmann J."/>
            <person name="Birol I."/>
        </authorList>
    </citation>
    <scope>NUCLEOTIDE SEQUENCE [LARGE SCALE GENOMIC DNA]</scope>
    <source>
        <tissue evidence="1">Flushing bud</tissue>
    </source>
</reference>
<dbReference type="EMBL" id="LKAM01000001">
    <property type="protein sequence ID" value="KUM50710.1"/>
    <property type="molecule type" value="Genomic_DNA"/>
</dbReference>
<gene>
    <name evidence="1" type="ORF">ABT39_MTgene554</name>
</gene>
<proteinExistence type="predicted"/>
<evidence type="ECO:0000313" key="1">
    <source>
        <dbReference type="EMBL" id="KUM50710.1"/>
    </source>
</evidence>
<protein>
    <submittedName>
        <fullName evidence="1">Uncharacterized protein</fullName>
    </submittedName>
</protein>
<keyword evidence="1" id="KW-0496">Mitochondrion</keyword>
<name>A0A101M488_PICGL</name>
<geneLocation type="mitochondrion" evidence="1"/>
<accession>A0A101M488</accession>
<sequence>MVRSLRMHDPISVIQERLISLNERDLFARYKQPSSVECSLCMHPSDAIIKSLRNRLAVLLYTHYALSLLR</sequence>
<dbReference type="AlphaFoldDB" id="A0A101M488"/>
<comment type="caution">
    <text evidence="1">The sequence shown here is derived from an EMBL/GenBank/DDBJ whole genome shotgun (WGS) entry which is preliminary data.</text>
</comment>
<organism evidence="1">
    <name type="scientific">Picea glauca</name>
    <name type="common">White spruce</name>
    <name type="synonym">Pinus glauca</name>
    <dbReference type="NCBI Taxonomy" id="3330"/>
    <lineage>
        <taxon>Eukaryota</taxon>
        <taxon>Viridiplantae</taxon>
        <taxon>Streptophyta</taxon>
        <taxon>Embryophyta</taxon>
        <taxon>Tracheophyta</taxon>
        <taxon>Spermatophyta</taxon>
        <taxon>Pinopsida</taxon>
        <taxon>Pinidae</taxon>
        <taxon>Conifers I</taxon>
        <taxon>Pinales</taxon>
        <taxon>Pinaceae</taxon>
        <taxon>Picea</taxon>
    </lineage>
</organism>